<dbReference type="PIRSF" id="PIRSF026426">
    <property type="entry name" value="DUF1499"/>
    <property type="match status" value="1"/>
</dbReference>
<proteinExistence type="predicted"/>
<dbReference type="EMBL" id="SIJB01000043">
    <property type="protein sequence ID" value="NBI30861.1"/>
    <property type="molecule type" value="Genomic_DNA"/>
</dbReference>
<accession>A0A6N9Q840</accession>
<dbReference type="PANTHER" id="PTHR34801">
    <property type="entry name" value="EXPRESSED PROTEIN"/>
    <property type="match status" value="1"/>
</dbReference>
<protein>
    <submittedName>
        <fullName evidence="1">DUF1499 domain-containing protein</fullName>
    </submittedName>
</protein>
<dbReference type="InterPro" id="IPR010865">
    <property type="entry name" value="DUF1499"/>
</dbReference>
<dbReference type="AlphaFoldDB" id="A0A6N9Q840"/>
<name>A0A6N9Q840_9BACL</name>
<evidence type="ECO:0000313" key="1">
    <source>
        <dbReference type="EMBL" id="NBI30861.1"/>
    </source>
</evidence>
<keyword evidence="2" id="KW-1185">Reference proteome</keyword>
<comment type="caution">
    <text evidence="1">The sequence shown here is derived from an EMBL/GenBank/DDBJ whole genome shotgun (WGS) entry which is preliminary data.</text>
</comment>
<dbReference type="Pfam" id="PF07386">
    <property type="entry name" value="DUF1499"/>
    <property type="match status" value="1"/>
</dbReference>
<dbReference type="OrthoDB" id="9793534at2"/>
<reference evidence="1 2" key="1">
    <citation type="submission" date="2019-01" db="EMBL/GenBank/DDBJ databases">
        <title>Chengkuizengella sp. nov., isolated from deep-sea sediment of East Pacific Ocean.</title>
        <authorList>
            <person name="Yang J."/>
            <person name="Lai Q."/>
            <person name="Shao Z."/>
        </authorList>
    </citation>
    <scope>NUCLEOTIDE SEQUENCE [LARGE SCALE GENOMIC DNA]</scope>
    <source>
        <strain evidence="1 2">YPA3-1-1</strain>
    </source>
</reference>
<evidence type="ECO:0000313" key="2">
    <source>
        <dbReference type="Proteomes" id="UP000448943"/>
    </source>
</evidence>
<dbReference type="PANTHER" id="PTHR34801:SF6">
    <property type="entry name" value="SLL1620 PROTEIN"/>
    <property type="match status" value="1"/>
</dbReference>
<organism evidence="1 2">
    <name type="scientific">Chengkuizengella marina</name>
    <dbReference type="NCBI Taxonomy" id="2507566"/>
    <lineage>
        <taxon>Bacteria</taxon>
        <taxon>Bacillati</taxon>
        <taxon>Bacillota</taxon>
        <taxon>Bacilli</taxon>
        <taxon>Bacillales</taxon>
        <taxon>Paenibacillaceae</taxon>
        <taxon>Chengkuizengella</taxon>
    </lineage>
</organism>
<dbReference type="Proteomes" id="UP000448943">
    <property type="component" value="Unassembled WGS sequence"/>
</dbReference>
<sequence>MTILVFYGTLILYNQNSESLVSGVKDEKLAECPESPNCVSTQTEDNTKKMEPIAYIISNEEVMEIMVQVINEMSGTKIMIQDSNYLHVTFTTRFLRFVDDVEFYFDEQNKLIHFRSASRTGYSDMGVNQERMVEIRERFLNEI</sequence>
<gene>
    <name evidence="1" type="ORF">ERL59_18075</name>
</gene>